<reference evidence="2" key="1">
    <citation type="submission" date="2020-07" db="EMBL/GenBank/DDBJ databases">
        <title>Genome sequence and genetic diversity analysis of an under-domesticated orphan crop, white fonio (Digitaria exilis).</title>
        <authorList>
            <person name="Bennetzen J.L."/>
            <person name="Chen S."/>
            <person name="Ma X."/>
            <person name="Wang X."/>
            <person name="Yssel A.E.J."/>
            <person name="Chaluvadi S.R."/>
            <person name="Johnson M."/>
            <person name="Gangashetty P."/>
            <person name="Hamidou F."/>
            <person name="Sanogo M.D."/>
            <person name="Zwaenepoel A."/>
            <person name="Wallace J."/>
            <person name="Van De Peer Y."/>
            <person name="Van Deynze A."/>
        </authorList>
    </citation>
    <scope>NUCLEOTIDE SEQUENCE</scope>
    <source>
        <tissue evidence="2">Leaves</tissue>
    </source>
</reference>
<protein>
    <submittedName>
        <fullName evidence="2">Uncharacterized protein</fullName>
    </submittedName>
</protein>
<dbReference type="OrthoDB" id="379794at2759"/>
<name>A0A835FWR1_9POAL</name>
<dbReference type="EMBL" id="JACEFO010000140">
    <property type="protein sequence ID" value="KAF8780306.1"/>
    <property type="molecule type" value="Genomic_DNA"/>
</dbReference>
<comment type="caution">
    <text evidence="2">The sequence shown here is derived from an EMBL/GenBank/DDBJ whole genome shotgun (WGS) entry which is preliminary data.</text>
</comment>
<evidence type="ECO:0000313" key="2">
    <source>
        <dbReference type="EMBL" id="KAF8780306.1"/>
    </source>
</evidence>
<feature type="region of interest" description="Disordered" evidence="1">
    <location>
        <begin position="86"/>
        <end position="117"/>
    </location>
</feature>
<evidence type="ECO:0000256" key="1">
    <source>
        <dbReference type="SAM" id="MobiDB-lite"/>
    </source>
</evidence>
<feature type="compositionally biased region" description="Low complexity" evidence="1">
    <location>
        <begin position="103"/>
        <end position="117"/>
    </location>
</feature>
<gene>
    <name evidence="2" type="ORF">HU200_001689</name>
</gene>
<accession>A0A835FWR1</accession>
<proteinExistence type="predicted"/>
<sequence length="167" mass="18874">MSWADEIGGDEETLSELIEASRTPDGRRARLHELADTLYLLPASPSHLLLLRLRLLRNLLAGDELNQYAFIERSGPSVVAASVLSFPPSPPTPRAPRSRRSATPRSPGSSTATPSGRRFSQRRCWMEHKEEWLEWLLFKVCVEEQKFETLFNALCSNDVECTDNGEY</sequence>
<organism evidence="2 3">
    <name type="scientific">Digitaria exilis</name>
    <dbReference type="NCBI Taxonomy" id="1010633"/>
    <lineage>
        <taxon>Eukaryota</taxon>
        <taxon>Viridiplantae</taxon>
        <taxon>Streptophyta</taxon>
        <taxon>Embryophyta</taxon>
        <taxon>Tracheophyta</taxon>
        <taxon>Spermatophyta</taxon>
        <taxon>Magnoliopsida</taxon>
        <taxon>Liliopsida</taxon>
        <taxon>Poales</taxon>
        <taxon>Poaceae</taxon>
        <taxon>PACMAD clade</taxon>
        <taxon>Panicoideae</taxon>
        <taxon>Panicodae</taxon>
        <taxon>Paniceae</taxon>
        <taxon>Anthephorinae</taxon>
        <taxon>Digitaria</taxon>
    </lineage>
</organism>
<evidence type="ECO:0000313" key="3">
    <source>
        <dbReference type="Proteomes" id="UP000636709"/>
    </source>
</evidence>
<keyword evidence="3" id="KW-1185">Reference proteome</keyword>
<dbReference type="Proteomes" id="UP000636709">
    <property type="component" value="Unassembled WGS sequence"/>
</dbReference>
<dbReference type="AlphaFoldDB" id="A0A835FWR1"/>